<dbReference type="InterPro" id="IPR016024">
    <property type="entry name" value="ARM-type_fold"/>
</dbReference>
<dbReference type="InterPro" id="IPR011989">
    <property type="entry name" value="ARM-like"/>
</dbReference>
<evidence type="ECO:0000313" key="1">
    <source>
        <dbReference type="Proteomes" id="UP000036681"/>
    </source>
</evidence>
<reference evidence="2" key="1">
    <citation type="submission" date="2017-02" db="UniProtKB">
        <authorList>
            <consortium name="WormBaseParasite"/>
        </authorList>
    </citation>
    <scope>IDENTIFICATION</scope>
</reference>
<dbReference type="SUPFAM" id="SSF48371">
    <property type="entry name" value="ARM repeat"/>
    <property type="match status" value="1"/>
</dbReference>
<proteinExistence type="predicted"/>
<dbReference type="Pfam" id="PF25801">
    <property type="entry name" value="HEAT_GCN1_C_2"/>
    <property type="match status" value="1"/>
</dbReference>
<organism evidence="1 2">
    <name type="scientific">Ascaris lumbricoides</name>
    <name type="common">Giant roundworm</name>
    <dbReference type="NCBI Taxonomy" id="6252"/>
    <lineage>
        <taxon>Eukaryota</taxon>
        <taxon>Metazoa</taxon>
        <taxon>Ecdysozoa</taxon>
        <taxon>Nematoda</taxon>
        <taxon>Chromadorea</taxon>
        <taxon>Rhabditida</taxon>
        <taxon>Spirurina</taxon>
        <taxon>Ascaridomorpha</taxon>
        <taxon>Ascaridoidea</taxon>
        <taxon>Ascarididae</taxon>
        <taxon>Ascaris</taxon>
    </lineage>
</organism>
<dbReference type="AlphaFoldDB" id="A0A0M3IWM4"/>
<evidence type="ECO:0000313" key="2">
    <source>
        <dbReference type="WBParaSite" id="ALUE_0002315201-mRNA-1"/>
    </source>
</evidence>
<dbReference type="Proteomes" id="UP000036681">
    <property type="component" value="Unplaced"/>
</dbReference>
<dbReference type="WBParaSite" id="ALUE_0002315201-mRNA-1">
    <property type="protein sequence ID" value="ALUE_0002315201-mRNA-1"/>
    <property type="gene ID" value="ALUE_0002315201"/>
</dbReference>
<name>A0A0M3IWM4_ASCLU</name>
<dbReference type="Gene3D" id="1.25.10.10">
    <property type="entry name" value="Leucine-rich Repeat Variant"/>
    <property type="match status" value="1"/>
</dbReference>
<keyword evidence="1" id="KW-1185">Reference proteome</keyword>
<accession>A0A0M3IWM4</accession>
<protein>
    <submittedName>
        <fullName evidence="2">CLASP_N domain-containing protein</fullName>
    </submittedName>
</protein>
<sequence>MKLFSLASICIRQKLQQLLPTMISKSVENNGCDVRQRHAHTVALQHACATDAETLLNAYGIEKLRSAIASAIQSDKSFIACAGVRAATELLLNERTIDITLLSALVRGINHPSDDVKRIAAIGVHHIAAIIPMMVNGTKEKNTAVRVACEHALCDALKLRVNSTVYDQYLATLEVCFILCLLVEGAIGEGKFWTEGAAREVLIETHRQLLKSVKQQSDAGIEDISDTLAFRKHFRICM</sequence>